<evidence type="ECO:0000256" key="2">
    <source>
        <dbReference type="ARBA" id="ARBA00008240"/>
    </source>
</evidence>
<feature type="domain" description="Major facilitator superfamily (MFS) profile" evidence="12">
    <location>
        <begin position="1"/>
        <end position="408"/>
    </location>
</feature>
<feature type="transmembrane region" description="Helical" evidence="11">
    <location>
        <begin position="72"/>
        <end position="96"/>
    </location>
</feature>
<dbReference type="PANTHER" id="PTHR43045:SF7">
    <property type="entry name" value="MAJOR FACILITATOR SUPERFAMILY TRANSPORTER"/>
    <property type="match status" value="1"/>
</dbReference>
<dbReference type="InterPro" id="IPR011701">
    <property type="entry name" value="MFS"/>
</dbReference>
<evidence type="ECO:0000313" key="14">
    <source>
        <dbReference type="Proteomes" id="UP000399805"/>
    </source>
</evidence>
<evidence type="ECO:0000256" key="1">
    <source>
        <dbReference type="ARBA" id="ARBA00004651"/>
    </source>
</evidence>
<feature type="transmembrane region" description="Helical" evidence="11">
    <location>
        <begin position="225"/>
        <end position="246"/>
    </location>
</feature>
<dbReference type="GO" id="GO:0015293">
    <property type="term" value="F:symporter activity"/>
    <property type="evidence" value="ECO:0007669"/>
    <property type="project" value="UniProtKB-KW"/>
</dbReference>
<comment type="function">
    <text evidence="9">May be a proton symporter involved in the uptake of osmolytes such as proline and glycine betaine.</text>
</comment>
<proteinExistence type="inferred from homology"/>
<dbReference type="InterPro" id="IPR036259">
    <property type="entry name" value="MFS_trans_sf"/>
</dbReference>
<evidence type="ECO:0000256" key="3">
    <source>
        <dbReference type="ARBA" id="ARBA00022448"/>
    </source>
</evidence>
<evidence type="ECO:0000256" key="5">
    <source>
        <dbReference type="ARBA" id="ARBA00022692"/>
    </source>
</evidence>
<keyword evidence="6" id="KW-0769">Symport</keyword>
<dbReference type="EMBL" id="CABVGP010000001">
    <property type="protein sequence ID" value="VVJ18444.1"/>
    <property type="molecule type" value="Genomic_DNA"/>
</dbReference>
<keyword evidence="5 11" id="KW-0812">Transmembrane</keyword>
<dbReference type="FunFam" id="1.20.1250.20:FF:000001">
    <property type="entry name" value="Dicarboxylate MFS transporter"/>
    <property type="match status" value="1"/>
</dbReference>
<feature type="transmembrane region" description="Helical" evidence="11">
    <location>
        <begin position="291"/>
        <end position="310"/>
    </location>
</feature>
<organism evidence="13 14">
    <name type="scientific">Amycolatopsis camponoti</name>
    <dbReference type="NCBI Taxonomy" id="2606593"/>
    <lineage>
        <taxon>Bacteria</taxon>
        <taxon>Bacillati</taxon>
        <taxon>Actinomycetota</taxon>
        <taxon>Actinomycetes</taxon>
        <taxon>Pseudonocardiales</taxon>
        <taxon>Pseudonocardiaceae</taxon>
        <taxon>Amycolatopsis</taxon>
    </lineage>
</organism>
<dbReference type="Proteomes" id="UP000399805">
    <property type="component" value="Unassembled WGS sequence"/>
</dbReference>
<feature type="transmembrane region" description="Helical" evidence="11">
    <location>
        <begin position="36"/>
        <end position="60"/>
    </location>
</feature>
<feature type="transmembrane region" description="Helical" evidence="11">
    <location>
        <begin position="137"/>
        <end position="160"/>
    </location>
</feature>
<dbReference type="PANTHER" id="PTHR43045">
    <property type="entry name" value="SHIKIMATE TRANSPORTER"/>
    <property type="match status" value="1"/>
</dbReference>
<feature type="transmembrane region" description="Helical" evidence="11">
    <location>
        <begin position="102"/>
        <end position="125"/>
    </location>
</feature>
<keyword evidence="4" id="KW-1003">Cell membrane</keyword>
<dbReference type="Pfam" id="PF07690">
    <property type="entry name" value="MFS_1"/>
    <property type="match status" value="1"/>
</dbReference>
<evidence type="ECO:0000256" key="8">
    <source>
        <dbReference type="ARBA" id="ARBA00023136"/>
    </source>
</evidence>
<dbReference type="PROSITE" id="PS00217">
    <property type="entry name" value="SUGAR_TRANSPORT_2"/>
    <property type="match status" value="1"/>
</dbReference>
<evidence type="ECO:0000256" key="11">
    <source>
        <dbReference type="SAM" id="Phobius"/>
    </source>
</evidence>
<dbReference type="SUPFAM" id="SSF103473">
    <property type="entry name" value="MFS general substrate transporter"/>
    <property type="match status" value="1"/>
</dbReference>
<evidence type="ECO:0000256" key="10">
    <source>
        <dbReference type="ARBA" id="ARBA00039918"/>
    </source>
</evidence>
<evidence type="ECO:0000256" key="4">
    <source>
        <dbReference type="ARBA" id="ARBA00022475"/>
    </source>
</evidence>
<evidence type="ECO:0000313" key="13">
    <source>
        <dbReference type="EMBL" id="VVJ18444.1"/>
    </source>
</evidence>
<keyword evidence="14" id="KW-1185">Reference proteome</keyword>
<feature type="transmembrane region" description="Helical" evidence="11">
    <location>
        <begin position="383"/>
        <end position="403"/>
    </location>
</feature>
<feature type="transmembrane region" description="Helical" evidence="11">
    <location>
        <begin position="316"/>
        <end position="341"/>
    </location>
</feature>
<gene>
    <name evidence="13" type="ORF">AA23TX_03465</name>
</gene>
<feature type="transmembrane region" description="Helical" evidence="11">
    <location>
        <begin position="172"/>
        <end position="191"/>
    </location>
</feature>
<name>A0A6I8LL50_9PSEU</name>
<dbReference type="InterPro" id="IPR005829">
    <property type="entry name" value="Sugar_transporter_CS"/>
</dbReference>
<keyword evidence="8 11" id="KW-0472">Membrane</keyword>
<feature type="transmembrane region" description="Helical" evidence="11">
    <location>
        <begin position="261"/>
        <end position="279"/>
    </location>
</feature>
<keyword evidence="3" id="KW-0813">Transport</keyword>
<evidence type="ECO:0000256" key="6">
    <source>
        <dbReference type="ARBA" id="ARBA00022847"/>
    </source>
</evidence>
<comment type="subcellular location">
    <subcellularLocation>
        <location evidence="1">Cell membrane</location>
        <topology evidence="1">Multi-pass membrane protein</topology>
    </subcellularLocation>
</comment>
<keyword evidence="7 11" id="KW-1133">Transmembrane helix</keyword>
<feature type="transmembrane region" description="Helical" evidence="11">
    <location>
        <begin position="353"/>
        <end position="377"/>
    </location>
</feature>
<dbReference type="AlphaFoldDB" id="A0A6I8LL50"/>
<dbReference type="InterPro" id="IPR020846">
    <property type="entry name" value="MFS_dom"/>
</dbReference>
<sequence length="421" mass="44175">MRASLVGTVVEYYEFTVYGFLAVVFGPLFFPAASPVAATLSALTVFGAGYLARPLGGVVFGALGDRLGRRPVLMATLLMMGVSSALIGMLPTYASIGPAAPVLLLLLRLLQGFSAGGEWAGALTYVSEMAPPRKRALYGSIPAMGVGIGFLTAALMVALVASTGVGMSTWGWRIPFLVCVPLTAVCVALRYRLEDSPEFKAITRTAGGVSRTPVRETLRRHPLDVLRVAALTIGVLGPSILGKLYLSVHLVQVKKFPPVEVYFLLGLALAATVWIFPVMGAKSDARGRRPIAWIGLSAAVVLPVPLFLYVDAVSSALAVVPALLIYLVVEPFVSAAVFAGFPELFPTRTRFTGVSIGLNLGTIIAAGFGPAIAASLVASTGWAGAPGLWGSVCALIGLIALAGPRRTNTLENREVLHDEKR</sequence>
<evidence type="ECO:0000256" key="9">
    <source>
        <dbReference type="ARBA" id="ARBA00037295"/>
    </source>
</evidence>
<protein>
    <recommendedName>
        <fullName evidence="10">Putative proline/betaine transporter</fullName>
    </recommendedName>
</protein>
<feature type="transmembrane region" description="Helical" evidence="11">
    <location>
        <begin position="12"/>
        <end position="30"/>
    </location>
</feature>
<dbReference type="Gene3D" id="1.20.1250.20">
    <property type="entry name" value="MFS general substrate transporter like domains"/>
    <property type="match status" value="1"/>
</dbReference>
<dbReference type="PROSITE" id="PS50850">
    <property type="entry name" value="MFS"/>
    <property type="match status" value="1"/>
</dbReference>
<accession>A0A6I8LL50</accession>
<comment type="similarity">
    <text evidence="2">Belongs to the major facilitator superfamily. Metabolite:H+ Symporter (MHS) family (TC 2.A.1.6) family.</text>
</comment>
<reference evidence="13 14" key="1">
    <citation type="submission" date="2019-09" db="EMBL/GenBank/DDBJ databases">
        <authorList>
            <person name="Leyn A S."/>
        </authorList>
    </citation>
    <scope>NUCLEOTIDE SEQUENCE [LARGE SCALE GENOMIC DNA]</scope>
    <source>
        <strain evidence="13">AA231_1</strain>
    </source>
</reference>
<evidence type="ECO:0000256" key="7">
    <source>
        <dbReference type="ARBA" id="ARBA00022989"/>
    </source>
</evidence>
<dbReference type="GO" id="GO:0005886">
    <property type="term" value="C:plasma membrane"/>
    <property type="evidence" value="ECO:0007669"/>
    <property type="project" value="UniProtKB-SubCell"/>
</dbReference>
<evidence type="ECO:0000259" key="12">
    <source>
        <dbReference type="PROSITE" id="PS50850"/>
    </source>
</evidence>